<feature type="transmembrane region" description="Helical" evidence="1">
    <location>
        <begin position="166"/>
        <end position="186"/>
    </location>
</feature>
<keyword evidence="1" id="KW-1133">Transmembrane helix</keyword>
<comment type="caution">
    <text evidence="2">The sequence shown here is derived from an EMBL/GenBank/DDBJ whole genome shotgun (WGS) entry which is preliminary data.</text>
</comment>
<feature type="transmembrane region" description="Helical" evidence="1">
    <location>
        <begin position="31"/>
        <end position="47"/>
    </location>
</feature>
<dbReference type="OrthoDB" id="695378at2"/>
<feature type="transmembrane region" description="Helical" evidence="1">
    <location>
        <begin position="198"/>
        <end position="217"/>
    </location>
</feature>
<feature type="transmembrane region" description="Helical" evidence="1">
    <location>
        <begin position="7"/>
        <end position="25"/>
    </location>
</feature>
<dbReference type="EMBL" id="QPIG01000002">
    <property type="protein sequence ID" value="RCU57426.1"/>
    <property type="molecule type" value="Genomic_DNA"/>
</dbReference>
<feature type="transmembrane region" description="Helical" evidence="1">
    <location>
        <begin position="288"/>
        <end position="312"/>
    </location>
</feature>
<organism evidence="2 3">
    <name type="scientific">Oceanihabitans sediminis</name>
    <dbReference type="NCBI Taxonomy" id="1812012"/>
    <lineage>
        <taxon>Bacteria</taxon>
        <taxon>Pseudomonadati</taxon>
        <taxon>Bacteroidota</taxon>
        <taxon>Flavobacteriia</taxon>
        <taxon>Flavobacteriales</taxon>
        <taxon>Flavobacteriaceae</taxon>
        <taxon>Oceanihabitans</taxon>
    </lineage>
</organism>
<protein>
    <recommendedName>
        <fullName evidence="4">O-antigen ligase domain-containing protein</fullName>
    </recommendedName>
</protein>
<dbReference type="PANTHER" id="PTHR37422">
    <property type="entry name" value="TEICHURONIC ACID BIOSYNTHESIS PROTEIN TUAE"/>
    <property type="match status" value="1"/>
</dbReference>
<dbReference type="Proteomes" id="UP000252249">
    <property type="component" value="Unassembled WGS sequence"/>
</dbReference>
<evidence type="ECO:0000256" key="1">
    <source>
        <dbReference type="SAM" id="Phobius"/>
    </source>
</evidence>
<proteinExistence type="predicted"/>
<evidence type="ECO:0008006" key="4">
    <source>
        <dbReference type="Google" id="ProtNLM"/>
    </source>
</evidence>
<sequence length="372" mass="41688">MKELLKHIILALTILNVPTFGLASFNPSVGSLSAAMLVVALALYYFFIKKSKPLIALLVLGILYYSISGFNFSGPPNVFIKDIFRYFLFIISVTEVAKNTTNAEACFYLLIGAGSVIVNALIFSDDYGRYAGFYLNPNRAGLICILGFAFTYRLTNKKYRIIAQLLFTLAGIATLSRYFLLLLVLINITSLFANRKNIAGLFIGAIGLVIIINTPAFELNKERFDALDSFFSEGEVKTTTVTRESRQETWALYTDVIVNNVLIGNGYGSMQGQQADTVGIKVGVHNSYLMVVGEAGILPFLMMILFYASLAIKSLLKFRTNPEYLYLSLIITSYLLVSHNYFYNYIILFFSIWLFAKVTMDTEEKVDNLENE</sequence>
<keyword evidence="1" id="KW-0812">Transmembrane</keyword>
<dbReference type="PANTHER" id="PTHR37422:SF17">
    <property type="entry name" value="O-ANTIGEN LIGASE"/>
    <property type="match status" value="1"/>
</dbReference>
<dbReference type="AlphaFoldDB" id="A0A368P4R4"/>
<keyword evidence="1" id="KW-0472">Membrane</keyword>
<evidence type="ECO:0000313" key="3">
    <source>
        <dbReference type="Proteomes" id="UP000252249"/>
    </source>
</evidence>
<feature type="transmembrane region" description="Helical" evidence="1">
    <location>
        <begin position="106"/>
        <end position="124"/>
    </location>
</feature>
<gene>
    <name evidence="2" type="ORF">DU428_06435</name>
</gene>
<keyword evidence="3" id="KW-1185">Reference proteome</keyword>
<reference evidence="2 3" key="1">
    <citation type="submission" date="2018-07" db="EMBL/GenBank/DDBJ databases">
        <title>Oceanihabitans testaceum sp. nov., isolated from marine sediment.</title>
        <authorList>
            <person name="Li C.-M."/>
        </authorList>
    </citation>
    <scope>NUCLEOTIDE SEQUENCE [LARGE SCALE GENOMIC DNA]</scope>
    <source>
        <strain evidence="2 3">S9-10</strain>
    </source>
</reference>
<feature type="transmembrane region" description="Helical" evidence="1">
    <location>
        <begin position="54"/>
        <end position="72"/>
    </location>
</feature>
<name>A0A368P4R4_9FLAO</name>
<accession>A0A368P4R4</accession>
<feature type="transmembrane region" description="Helical" evidence="1">
    <location>
        <begin position="136"/>
        <end position="154"/>
    </location>
</feature>
<evidence type="ECO:0000313" key="2">
    <source>
        <dbReference type="EMBL" id="RCU57426.1"/>
    </source>
</evidence>
<dbReference type="InterPro" id="IPR051533">
    <property type="entry name" value="WaaL-like"/>
</dbReference>
<dbReference type="RefSeq" id="WP_072349151.1">
    <property type="nucleotide sequence ID" value="NZ_JAWWDI010000001.1"/>
</dbReference>
<feature type="transmembrane region" description="Helical" evidence="1">
    <location>
        <begin position="324"/>
        <end position="355"/>
    </location>
</feature>